<keyword evidence="2" id="KW-0812">Transmembrane</keyword>
<dbReference type="Proteomes" id="UP001058271">
    <property type="component" value="Chromosome"/>
</dbReference>
<feature type="transmembrane region" description="Helical" evidence="2">
    <location>
        <begin position="180"/>
        <end position="199"/>
    </location>
</feature>
<feature type="transmembrane region" description="Helical" evidence="2">
    <location>
        <begin position="156"/>
        <end position="174"/>
    </location>
</feature>
<evidence type="ECO:0000256" key="2">
    <source>
        <dbReference type="SAM" id="Phobius"/>
    </source>
</evidence>
<sequence>MTASLTESPWAAGPPPVAQANGHRPIIDLPSWTSRDAVDEPTDVVPVEPTADRPTVEAPATQSVTEADSQAVDRPTGAGTVKAVAPLVVVNALAVYGQLAYALEHIAPTGWILPARAALSVGFAAAVESVALYVGWHAHDALLIKAHATARRLRRWSFLIAAAVAAMNYAHFAHPGLRPTAAACAFGLLSLLSPWMWGLHTRRQQHLQLVKERRVDEAGAEFSAERRRNFPIRAWQARRWSIDHGVTDPREAWDGYNAERRRKADEKCDRRADRPTGRPDQAPTATRPADRGADRRPSPRPTVAPTAGPDRESTDRPAAGATDRPTGKPTAVPTVDPTGPPTAKATDRAPARRRPTVKAVGRHSSAAVANAAILRERYGDRLAQSEYAMRQALGWSHGRMVAAVAAHKAKADLPTDTPTGGGGK</sequence>
<name>A0ABY5Z6Z2_9ACTN</name>
<dbReference type="EMBL" id="CP073721">
    <property type="protein sequence ID" value="UWZ37820.1"/>
    <property type="molecule type" value="Genomic_DNA"/>
</dbReference>
<feature type="transmembrane region" description="Helical" evidence="2">
    <location>
        <begin position="83"/>
        <end position="103"/>
    </location>
</feature>
<protein>
    <submittedName>
        <fullName evidence="3">PT domain-containing protein</fullName>
    </submittedName>
</protein>
<feature type="compositionally biased region" description="Basic and acidic residues" evidence="1">
    <location>
        <begin position="257"/>
        <end position="277"/>
    </location>
</feature>
<feature type="region of interest" description="Disordered" evidence="1">
    <location>
        <begin position="1"/>
        <end position="75"/>
    </location>
</feature>
<gene>
    <name evidence="3" type="ORF">Drose_05980</name>
</gene>
<keyword evidence="2" id="KW-0472">Membrane</keyword>
<feature type="region of interest" description="Disordered" evidence="1">
    <location>
        <begin position="257"/>
        <end position="363"/>
    </location>
</feature>
<proteinExistence type="predicted"/>
<keyword evidence="2" id="KW-1133">Transmembrane helix</keyword>
<reference evidence="3" key="1">
    <citation type="submission" date="2021-04" db="EMBL/GenBank/DDBJ databases">
        <title>Biosynthetic gene clusters of Dactylosporangioum roseum.</title>
        <authorList>
            <person name="Hartkoorn R.C."/>
            <person name="Beaudoing E."/>
            <person name="Hot D."/>
            <person name="Moureu S."/>
        </authorList>
    </citation>
    <scope>NUCLEOTIDE SEQUENCE</scope>
    <source>
        <strain evidence="3">NRRL B-16295</strain>
    </source>
</reference>
<feature type="transmembrane region" description="Helical" evidence="2">
    <location>
        <begin position="115"/>
        <end position="136"/>
    </location>
</feature>
<organism evidence="3 4">
    <name type="scientific">Dactylosporangium roseum</name>
    <dbReference type="NCBI Taxonomy" id="47989"/>
    <lineage>
        <taxon>Bacteria</taxon>
        <taxon>Bacillati</taxon>
        <taxon>Actinomycetota</taxon>
        <taxon>Actinomycetes</taxon>
        <taxon>Micromonosporales</taxon>
        <taxon>Micromonosporaceae</taxon>
        <taxon>Dactylosporangium</taxon>
    </lineage>
</organism>
<evidence type="ECO:0000256" key="1">
    <source>
        <dbReference type="SAM" id="MobiDB-lite"/>
    </source>
</evidence>
<evidence type="ECO:0000313" key="4">
    <source>
        <dbReference type="Proteomes" id="UP001058271"/>
    </source>
</evidence>
<evidence type="ECO:0000313" key="3">
    <source>
        <dbReference type="EMBL" id="UWZ37820.1"/>
    </source>
</evidence>
<accession>A0ABY5Z6Z2</accession>
<feature type="compositionally biased region" description="Basic and acidic residues" evidence="1">
    <location>
        <begin position="288"/>
        <end position="297"/>
    </location>
</feature>
<keyword evidence="4" id="KW-1185">Reference proteome</keyword>
<dbReference type="RefSeq" id="WP_260727183.1">
    <property type="nucleotide sequence ID" value="NZ_BAAABS010000033.1"/>
</dbReference>